<dbReference type="PANTHER" id="PTHR11860:SF96">
    <property type="match status" value="1"/>
</dbReference>
<evidence type="ECO:0000313" key="4">
    <source>
        <dbReference type="Ensembl" id="ENSTRUP00000052045.2"/>
    </source>
</evidence>
<dbReference type="InterPro" id="IPR050671">
    <property type="entry name" value="CD300_family_receptors"/>
</dbReference>
<reference evidence="4" key="2">
    <citation type="submission" date="2025-08" db="UniProtKB">
        <authorList>
            <consortium name="Ensembl"/>
        </authorList>
    </citation>
    <scope>IDENTIFICATION</scope>
</reference>
<dbReference type="Proteomes" id="UP000005226">
    <property type="component" value="Chromosome 3"/>
</dbReference>
<dbReference type="Ensembl" id="ENSTRUT00000054634.2">
    <property type="protein sequence ID" value="ENSTRUP00000052045.2"/>
    <property type="gene ID" value="ENSTRUG00000024645.2"/>
</dbReference>
<evidence type="ECO:0008006" key="6">
    <source>
        <dbReference type="Google" id="ProtNLM"/>
    </source>
</evidence>
<dbReference type="STRING" id="31033.ENSTRUP00000052045"/>
<evidence type="ECO:0000256" key="2">
    <source>
        <dbReference type="ARBA" id="ARBA00022692"/>
    </source>
</evidence>
<dbReference type="InterPro" id="IPR036179">
    <property type="entry name" value="Ig-like_dom_sf"/>
</dbReference>
<dbReference type="GO" id="GO:0005886">
    <property type="term" value="C:plasma membrane"/>
    <property type="evidence" value="ECO:0007669"/>
    <property type="project" value="TreeGrafter"/>
</dbReference>
<evidence type="ECO:0000256" key="3">
    <source>
        <dbReference type="ARBA" id="ARBA00023136"/>
    </source>
</evidence>
<dbReference type="PANTHER" id="PTHR11860">
    <property type="entry name" value="POLYMERIC-IMMUNOGLOBULIN RECEPTOR"/>
    <property type="match status" value="1"/>
</dbReference>
<dbReference type="GO" id="GO:0004888">
    <property type="term" value="F:transmembrane signaling receptor activity"/>
    <property type="evidence" value="ECO:0007669"/>
    <property type="project" value="TreeGrafter"/>
</dbReference>
<reference evidence="4" key="3">
    <citation type="submission" date="2025-09" db="UniProtKB">
        <authorList>
            <consortium name="Ensembl"/>
        </authorList>
    </citation>
    <scope>IDENTIFICATION</scope>
</reference>
<dbReference type="AlphaFoldDB" id="A0A3B5K996"/>
<keyword evidence="3" id="KW-0472">Membrane</keyword>
<evidence type="ECO:0000313" key="5">
    <source>
        <dbReference type="Proteomes" id="UP000005226"/>
    </source>
</evidence>
<evidence type="ECO:0000256" key="1">
    <source>
        <dbReference type="ARBA" id="ARBA00004370"/>
    </source>
</evidence>
<keyword evidence="5" id="KW-1185">Reference proteome</keyword>
<accession>A0A3B5K996</accession>
<dbReference type="InParanoid" id="A0A3B5K996"/>
<sequence length="174" mass="19463">MTFLGNLNSIVFIYLRIQTKITAHIGGEFVIFCKYNTNNFLYSKKYWCQGESRLTCEILVDSDFPARSKTGRAYIGDLGRRGLFVKVMGLHLEDTGVYWVGIDKINADIMTQVKVVVTEGENTRTLKLLNRTSSYIYVLYLCASSSANMLGPTGDGPLPVYRGHRCPLQSASPS</sequence>
<keyword evidence="2" id="KW-0812">Transmembrane</keyword>
<organism evidence="4 5">
    <name type="scientific">Takifugu rubripes</name>
    <name type="common">Japanese pufferfish</name>
    <name type="synonym">Fugu rubripes</name>
    <dbReference type="NCBI Taxonomy" id="31033"/>
    <lineage>
        <taxon>Eukaryota</taxon>
        <taxon>Metazoa</taxon>
        <taxon>Chordata</taxon>
        <taxon>Craniata</taxon>
        <taxon>Vertebrata</taxon>
        <taxon>Euteleostomi</taxon>
        <taxon>Actinopterygii</taxon>
        <taxon>Neopterygii</taxon>
        <taxon>Teleostei</taxon>
        <taxon>Neoteleostei</taxon>
        <taxon>Acanthomorphata</taxon>
        <taxon>Eupercaria</taxon>
        <taxon>Tetraodontiformes</taxon>
        <taxon>Tetradontoidea</taxon>
        <taxon>Tetraodontidae</taxon>
        <taxon>Takifugu</taxon>
    </lineage>
</organism>
<reference evidence="4 5" key="1">
    <citation type="journal article" date="2011" name="Genome Biol. Evol.">
        <title>Integration of the genetic map and genome assembly of fugu facilitates insights into distinct features of genome evolution in teleosts and mammals.</title>
        <authorList>
            <person name="Kai W."/>
            <person name="Kikuchi K."/>
            <person name="Tohari S."/>
            <person name="Chew A.K."/>
            <person name="Tay A."/>
            <person name="Fujiwara A."/>
            <person name="Hosoya S."/>
            <person name="Suetake H."/>
            <person name="Naruse K."/>
            <person name="Brenner S."/>
            <person name="Suzuki Y."/>
            <person name="Venkatesh B."/>
        </authorList>
    </citation>
    <scope>NUCLEOTIDE SEQUENCE [LARGE SCALE GENOMIC DNA]</scope>
</reference>
<dbReference type="InterPro" id="IPR013783">
    <property type="entry name" value="Ig-like_fold"/>
</dbReference>
<dbReference type="SUPFAM" id="SSF48726">
    <property type="entry name" value="Immunoglobulin"/>
    <property type="match status" value="1"/>
</dbReference>
<name>A0A3B5K996_TAKRU</name>
<comment type="subcellular location">
    <subcellularLocation>
        <location evidence="1">Membrane</location>
    </subcellularLocation>
</comment>
<dbReference type="GeneTree" id="ENSGT00990000203957"/>
<protein>
    <recommendedName>
        <fullName evidence="6">Immunoglobulin V-set domain-containing protein</fullName>
    </recommendedName>
</protein>
<dbReference type="Gene3D" id="2.60.40.10">
    <property type="entry name" value="Immunoglobulins"/>
    <property type="match status" value="1"/>
</dbReference>
<proteinExistence type="predicted"/>